<proteinExistence type="predicted"/>
<reference evidence="3" key="3">
    <citation type="submission" date="2016-08" db="EMBL/GenBank/DDBJ databases">
        <title>Sequencing, assembly and comparative genomics of S. aureofaciens ATCC 10762.</title>
        <authorList>
            <person name="Gradnigo J.S."/>
            <person name="Johnson N."/>
            <person name="Somerville G.A."/>
        </authorList>
    </citation>
    <scope>NUCLEOTIDE SEQUENCE [LARGE SCALE GENOMIC DNA]</scope>
    <source>
        <strain evidence="3">ATCC 10762 / DSM 40127 / CCM 3239 / JCM 4008 / LMG 5968 / NBRC 12843 / NCIMB 8234 / A-377</strain>
    </source>
</reference>
<reference evidence="2 3" key="2">
    <citation type="submission" date="2014-07" db="EMBL/GenBank/DDBJ databases">
        <authorList>
            <person name="Zhang J.E."/>
            <person name="Yang H."/>
            <person name="Guo J."/>
            <person name="Deng Z."/>
            <person name="Luo H."/>
            <person name="Luo M."/>
            <person name="Zhao B."/>
        </authorList>
    </citation>
    <scope>NUCLEOTIDE SEQUENCE [LARGE SCALE GENOMIC DNA]</scope>
    <source>
        <strain evidence="2">ATCC 10762</strain>
        <strain evidence="3">ATCC 10762 / DSM 40127 / CCM 3239 / JCM 4008 / LMG 5968 / NBRC 12843 / NCIMB 8234 / A-377</strain>
    </source>
</reference>
<dbReference type="GeneID" id="97489160"/>
<reference evidence="1" key="5">
    <citation type="submission" date="2020-09" db="EMBL/GenBank/DDBJ databases">
        <authorList>
            <person name="Sun Q."/>
            <person name="Ohkuma M."/>
        </authorList>
    </citation>
    <scope>NUCLEOTIDE SEQUENCE</scope>
    <source>
        <strain evidence="1">JCM 4434</strain>
    </source>
</reference>
<dbReference type="KEGG" id="kau:B6264_30190"/>
<name>A0A1E7NE49_KITAU</name>
<evidence type="ECO:0000313" key="1">
    <source>
        <dbReference type="EMBL" id="GGU99304.1"/>
    </source>
</evidence>
<dbReference type="EMBL" id="BMUB01000022">
    <property type="protein sequence ID" value="GGU99304.1"/>
    <property type="molecule type" value="Genomic_DNA"/>
</dbReference>
<evidence type="ECO:0000313" key="4">
    <source>
        <dbReference type="Proteomes" id="UP000610124"/>
    </source>
</evidence>
<dbReference type="EMBL" id="JPRF03000002">
    <property type="protein sequence ID" value="OEV38986.1"/>
    <property type="molecule type" value="Genomic_DNA"/>
</dbReference>
<protein>
    <submittedName>
        <fullName evidence="2">Uncharacterized protein</fullName>
    </submittedName>
</protein>
<keyword evidence="3" id="KW-1185">Reference proteome</keyword>
<accession>A0A8H9I3P6</accession>
<organism evidence="2 3">
    <name type="scientific">Kitasatospora aureofaciens</name>
    <name type="common">Streptomyces aureofaciens</name>
    <dbReference type="NCBI Taxonomy" id="1894"/>
    <lineage>
        <taxon>Bacteria</taxon>
        <taxon>Bacillati</taxon>
        <taxon>Actinomycetota</taxon>
        <taxon>Actinomycetes</taxon>
        <taxon>Kitasatosporales</taxon>
        <taxon>Streptomycetaceae</taxon>
        <taxon>Kitasatospora</taxon>
    </lineage>
</organism>
<comment type="caution">
    <text evidence="2">The sequence shown here is derived from an EMBL/GenBank/DDBJ whole genome shotgun (WGS) entry which is preliminary data.</text>
</comment>
<reference evidence="2" key="4">
    <citation type="submission" date="2016-08" db="EMBL/GenBank/DDBJ databases">
        <title>Sequencing, Assembly and Comparative Genomics of S. aureofaciens ATCC 10762.</title>
        <authorList>
            <person name="Gradnigo J.S."/>
            <person name="Johnson N."/>
            <person name="Somerville G.A."/>
        </authorList>
    </citation>
    <scope>NUCLEOTIDE SEQUENCE [LARGE SCALE GENOMIC DNA]</scope>
    <source>
        <strain evidence="2">ATCC 10762</strain>
    </source>
</reference>
<dbReference type="RefSeq" id="WP_030557349.1">
    <property type="nucleotide sequence ID" value="NZ_BMUB01000022.1"/>
</dbReference>
<sequence>MRFPSRGQLAVLSEAEFEALASLHFAMTEVRHEWGTSRAALDRLFALSDHAEHLDDGARFTFRSRALDEVRRASYQYTDAVEKVMWPCVSAYTVLGIAVLERVVDGKVPLTDQVVAELAEEPTLGQLHAALSVPVPALLTARDAQSVESAQERREQLLARVEVIYECLDDPMLPSPLTREQAAVSRLTEAQPEGTDALWEGLLEPLVLLAGQTPSDVAFHLRQRG</sequence>
<gene>
    <name evidence="1" type="ORF">GCM10010502_62160</name>
    <name evidence="2" type="ORF">HS99_0017920</name>
</gene>
<dbReference type="Proteomes" id="UP000037395">
    <property type="component" value="Unassembled WGS sequence"/>
</dbReference>
<dbReference type="OrthoDB" id="4173073at2"/>
<accession>A0A1E7NE49</accession>
<dbReference type="Proteomes" id="UP000610124">
    <property type="component" value="Unassembled WGS sequence"/>
</dbReference>
<reference evidence="1 4" key="1">
    <citation type="journal article" date="2014" name="Int. J. Syst. Evol. Microbiol.">
        <title>Complete genome sequence of Corynebacterium casei LMG S-19264T (=DSM 44701T), isolated from a smear-ripened cheese.</title>
        <authorList>
            <consortium name="US DOE Joint Genome Institute (JGI-PGF)"/>
            <person name="Walter F."/>
            <person name="Albersmeier A."/>
            <person name="Kalinowski J."/>
            <person name="Ruckert C."/>
        </authorList>
    </citation>
    <scope>NUCLEOTIDE SEQUENCE [LARGE SCALE GENOMIC DNA]</scope>
    <source>
        <strain evidence="1 4">JCM 4434</strain>
    </source>
</reference>
<dbReference type="AlphaFoldDB" id="A0A1E7NE49"/>
<evidence type="ECO:0000313" key="2">
    <source>
        <dbReference type="EMBL" id="OEV38986.1"/>
    </source>
</evidence>
<evidence type="ECO:0000313" key="3">
    <source>
        <dbReference type="Proteomes" id="UP000037395"/>
    </source>
</evidence>